<dbReference type="InParanoid" id="B3S8H0"/>
<dbReference type="PANTHER" id="PTHR43691">
    <property type="entry name" value="URIDINE PHOSPHORYLASE"/>
    <property type="match status" value="1"/>
</dbReference>
<dbReference type="RefSeq" id="XP_002116529.1">
    <property type="nucleotide sequence ID" value="XM_002116493.1"/>
</dbReference>
<dbReference type="NCBIfam" id="TIGR01719">
    <property type="entry name" value="euk_UDPppase"/>
    <property type="match status" value="1"/>
</dbReference>
<dbReference type="HOGENOM" id="CLU_054104_0_0_1"/>
<dbReference type="PANTHER" id="PTHR43691:SF11">
    <property type="entry name" value="FI09636P-RELATED"/>
    <property type="match status" value="1"/>
</dbReference>
<dbReference type="KEGG" id="tad:TRIADDRAFT_31186"/>
<evidence type="ECO:0000259" key="3">
    <source>
        <dbReference type="Pfam" id="PF01048"/>
    </source>
</evidence>
<organism evidence="4 5">
    <name type="scientific">Trichoplax adhaerens</name>
    <name type="common">Trichoplax reptans</name>
    <dbReference type="NCBI Taxonomy" id="10228"/>
    <lineage>
        <taxon>Eukaryota</taxon>
        <taxon>Metazoa</taxon>
        <taxon>Placozoa</taxon>
        <taxon>Uniplacotomia</taxon>
        <taxon>Trichoplacea</taxon>
        <taxon>Trichoplacidae</taxon>
        <taxon>Trichoplax</taxon>
    </lineage>
</organism>
<dbReference type="AlphaFoldDB" id="B3S8H0"/>
<dbReference type="CTD" id="6757807"/>
<dbReference type="SUPFAM" id="SSF53167">
    <property type="entry name" value="Purine and uridine phosphorylases"/>
    <property type="match status" value="1"/>
</dbReference>
<dbReference type="PhylomeDB" id="B3S8H0"/>
<feature type="binding site" evidence="2">
    <location>
        <begin position="124"/>
        <end position="127"/>
    </location>
    <ligand>
        <name>phosphate</name>
        <dbReference type="ChEBI" id="CHEBI:43474"/>
    </ligand>
</feature>
<dbReference type="FunCoup" id="B3S8H0">
    <property type="interactions" value="101"/>
</dbReference>
<feature type="binding site" evidence="2">
    <location>
        <position position="80"/>
    </location>
    <ligand>
        <name>phosphate</name>
        <dbReference type="ChEBI" id="CHEBI:43474"/>
    </ligand>
</feature>
<dbReference type="OMA" id="HPNICAG"/>
<evidence type="ECO:0000256" key="1">
    <source>
        <dbReference type="ARBA" id="ARBA00010456"/>
    </source>
</evidence>
<dbReference type="InterPro" id="IPR010059">
    <property type="entry name" value="Uridine_phosphorylase_euk"/>
</dbReference>
<gene>
    <name evidence="4" type="ORF">TRIADDRAFT_31186</name>
</gene>
<dbReference type="Gene3D" id="3.40.50.1580">
    <property type="entry name" value="Nucleoside phosphorylase domain"/>
    <property type="match status" value="1"/>
</dbReference>
<feature type="binding site" evidence="2">
    <location>
        <position position="203"/>
    </location>
    <ligand>
        <name>substrate</name>
    </ligand>
</feature>
<dbReference type="InterPro" id="IPR000845">
    <property type="entry name" value="Nucleoside_phosphorylase_d"/>
</dbReference>
<dbReference type="GO" id="GO:0009166">
    <property type="term" value="P:nucleotide catabolic process"/>
    <property type="evidence" value="ECO:0007669"/>
    <property type="project" value="InterPro"/>
</dbReference>
<dbReference type="GeneID" id="6757807"/>
<proteinExistence type="inferred from homology"/>
<evidence type="ECO:0000313" key="4">
    <source>
        <dbReference type="EMBL" id="EDV20885.1"/>
    </source>
</evidence>
<feature type="domain" description="Nucleoside phosphorylase" evidence="3">
    <location>
        <begin position="40"/>
        <end position="262"/>
    </location>
</feature>
<name>B3S8H0_TRIAD</name>
<dbReference type="InterPro" id="IPR035994">
    <property type="entry name" value="Nucleoside_phosphorylase_sf"/>
</dbReference>
<keyword evidence="5" id="KW-1185">Reference proteome</keyword>
<evidence type="ECO:0000313" key="5">
    <source>
        <dbReference type="Proteomes" id="UP000009022"/>
    </source>
</evidence>
<dbReference type="GO" id="GO:0004850">
    <property type="term" value="F:uridine phosphorylase activity"/>
    <property type="evidence" value="ECO:0000318"/>
    <property type="project" value="GO_Central"/>
</dbReference>
<comment type="similarity">
    <text evidence="1">Belongs to the PNP/UDP phosphorylase family.</text>
</comment>
<evidence type="ECO:0000256" key="2">
    <source>
        <dbReference type="PIRSR" id="PIRSR610059-50"/>
    </source>
</evidence>
<dbReference type="GO" id="GO:0005829">
    <property type="term" value="C:cytosol"/>
    <property type="evidence" value="ECO:0000318"/>
    <property type="project" value="GO_Central"/>
</dbReference>
<accession>B3S8H0</accession>
<dbReference type="CDD" id="cd17763">
    <property type="entry name" value="UP_hUPP-like"/>
    <property type="match status" value="1"/>
</dbReference>
<dbReference type="OrthoDB" id="204058at2759"/>
<reference evidence="4 5" key="1">
    <citation type="journal article" date="2008" name="Nature">
        <title>The Trichoplax genome and the nature of placozoans.</title>
        <authorList>
            <person name="Srivastava M."/>
            <person name="Begovic E."/>
            <person name="Chapman J."/>
            <person name="Putnam N.H."/>
            <person name="Hellsten U."/>
            <person name="Kawashima T."/>
            <person name="Kuo A."/>
            <person name="Mitros T."/>
            <person name="Salamov A."/>
            <person name="Carpenter M.L."/>
            <person name="Signorovitch A.Y."/>
            <person name="Moreno M.A."/>
            <person name="Kamm K."/>
            <person name="Grimwood J."/>
            <person name="Schmutz J."/>
            <person name="Shapiro H."/>
            <person name="Grigoriev I.V."/>
            <person name="Buss L.W."/>
            <person name="Schierwater B."/>
            <person name="Dellaporta S.L."/>
            <person name="Rokhsar D.S."/>
        </authorList>
    </citation>
    <scope>NUCLEOTIDE SEQUENCE [LARGE SCALE GENOMIC DNA]</scope>
    <source>
        <strain evidence="4 5">Grell-BS-1999</strain>
    </source>
</reference>
<dbReference type="Proteomes" id="UP000009022">
    <property type="component" value="Unassembled WGS sequence"/>
</dbReference>
<dbReference type="GO" id="GO:0006218">
    <property type="term" value="P:uridine catabolic process"/>
    <property type="evidence" value="ECO:0000318"/>
    <property type="project" value="GO_Central"/>
</dbReference>
<dbReference type="eggNOG" id="KOG3728">
    <property type="taxonomic scope" value="Eukaryota"/>
</dbReference>
<protein>
    <recommendedName>
        <fullName evidence="3">Nucleoside phosphorylase domain-containing protein</fullName>
    </recommendedName>
</protein>
<dbReference type="EMBL" id="DS985256">
    <property type="protein sequence ID" value="EDV20885.1"/>
    <property type="molecule type" value="Genomic_DNA"/>
</dbReference>
<feature type="binding site" evidence="2">
    <location>
        <position position="201"/>
    </location>
    <ligand>
        <name>substrate</name>
    </ligand>
</feature>
<dbReference type="STRING" id="10228.B3S8H0"/>
<dbReference type="Pfam" id="PF01048">
    <property type="entry name" value="PNP_UDP_1"/>
    <property type="match status" value="1"/>
</dbReference>
<sequence length="297" mass="33248">MGDKKVKLSNPHLKEIDSDKLYHIGFASSDNLKEDFGDVKFVCLGGSSGRMKRFSQMLCEELKVKFNSNISIEDFTKSDRFSMYKVGPIICASHGMGVPSASILVCEMIKMLHYADVTDVTIFRVGTSGGLGIDAGTVVVTRRALDHKFEPFYEIPILGKTQRFPTGTDDELAKELQDLCGDDIPVRYGDTMCANDFYEAQARLDGPFCGYTSEEKMQYLHDAHKAGVLNVEMECTGFTSLCRRAGIRVAIVCVALLNRLNGDQVSKGEMYHVYERRPLVLVSRYICKKLKDSHYSK</sequence>